<evidence type="ECO:0000313" key="2">
    <source>
        <dbReference type="Proteomes" id="UP000475155"/>
    </source>
</evidence>
<evidence type="ECO:0000313" key="1">
    <source>
        <dbReference type="EMBL" id="NEH12145.1"/>
    </source>
</evidence>
<protein>
    <submittedName>
        <fullName evidence="1">Toxin</fullName>
    </submittedName>
</protein>
<organism evidence="1 2">
    <name type="scientific">Bifidobacterium saimiriisciurei</name>
    <dbReference type="NCBI Taxonomy" id="2661627"/>
    <lineage>
        <taxon>Bacteria</taxon>
        <taxon>Bacillati</taxon>
        <taxon>Actinomycetota</taxon>
        <taxon>Actinomycetes</taxon>
        <taxon>Bifidobacteriales</taxon>
        <taxon>Bifidobacteriaceae</taxon>
        <taxon>Bifidobacterium</taxon>
    </lineage>
</organism>
<gene>
    <name evidence="1" type="ORF">GFD18_08605</name>
</gene>
<dbReference type="RefSeq" id="WP_163200562.1">
    <property type="nucleotide sequence ID" value="NZ_WHZU01000014.1"/>
</dbReference>
<dbReference type="Proteomes" id="UP000475155">
    <property type="component" value="Unassembled WGS sequence"/>
</dbReference>
<keyword evidence="2" id="KW-1185">Reference proteome</keyword>
<sequence>MYYNNKGEGLPVGRPVFVRESALKHGIDPSDALTVVRRPLGTSVLDEDQLKLLCVGFDDNAVALEVVIKRTHRGWLLIHAMKLRKKYWPLLLQGTVDTTYWEDG</sequence>
<accession>A0ABX0CEB2</accession>
<reference evidence="1 2" key="1">
    <citation type="submission" date="2019-10" db="EMBL/GenBank/DDBJ databases">
        <title>Bifidobacterium from non-human primates.</title>
        <authorList>
            <person name="Modesto M."/>
        </authorList>
    </citation>
    <scope>NUCLEOTIDE SEQUENCE [LARGE SCALE GENOMIC DNA]</scope>
    <source>
        <strain evidence="1 2">SMA1</strain>
    </source>
</reference>
<comment type="caution">
    <text evidence="1">The sequence shown here is derived from an EMBL/GenBank/DDBJ whole genome shotgun (WGS) entry which is preliminary data.</text>
</comment>
<name>A0ABX0CEB2_9BIFI</name>
<proteinExistence type="predicted"/>
<dbReference type="EMBL" id="WHZU01000014">
    <property type="protein sequence ID" value="NEH12145.1"/>
    <property type="molecule type" value="Genomic_DNA"/>
</dbReference>